<keyword evidence="6" id="KW-1185">Reference proteome</keyword>
<evidence type="ECO:0000256" key="1">
    <source>
        <dbReference type="ARBA" id="ARBA00023015"/>
    </source>
</evidence>
<dbReference type="PROSITE" id="PS51063">
    <property type="entry name" value="HTH_CRP_2"/>
    <property type="match status" value="1"/>
</dbReference>
<gene>
    <name evidence="5" type="primary">fixK_2</name>
    <name evidence="5" type="ORF">SPHI_17950</name>
</gene>
<evidence type="ECO:0000256" key="2">
    <source>
        <dbReference type="ARBA" id="ARBA00023125"/>
    </source>
</evidence>
<dbReference type="SMART" id="SM00419">
    <property type="entry name" value="HTH_CRP"/>
    <property type="match status" value="1"/>
</dbReference>
<dbReference type="GO" id="GO:0003700">
    <property type="term" value="F:DNA-binding transcription factor activity"/>
    <property type="evidence" value="ECO:0007669"/>
    <property type="project" value="TreeGrafter"/>
</dbReference>
<dbReference type="InterPro" id="IPR036388">
    <property type="entry name" value="WH-like_DNA-bd_sf"/>
</dbReference>
<dbReference type="Gene3D" id="1.10.10.10">
    <property type="entry name" value="Winged helix-like DNA-binding domain superfamily/Winged helix DNA-binding domain"/>
    <property type="match status" value="1"/>
</dbReference>
<keyword evidence="1" id="KW-0805">Transcription regulation</keyword>
<evidence type="ECO:0000256" key="3">
    <source>
        <dbReference type="ARBA" id="ARBA00023163"/>
    </source>
</evidence>
<dbReference type="PANTHER" id="PTHR24567:SF75">
    <property type="entry name" value="FUMARATE AND NITRATE REDUCTION REGULATORY PROTEIN"/>
    <property type="match status" value="1"/>
</dbReference>
<protein>
    <submittedName>
        <fullName evidence="5">Nitrogen fixation regulation protein FixK</fullName>
    </submittedName>
</protein>
<dbReference type="GO" id="GO:0003677">
    <property type="term" value="F:DNA binding"/>
    <property type="evidence" value="ECO:0007669"/>
    <property type="project" value="UniProtKB-KW"/>
</dbReference>
<reference evidence="5 6" key="1">
    <citation type="submission" date="2016-11" db="EMBL/GenBank/DDBJ databases">
        <title>Genome sequence of Sphingomonas jeddahensis G39.</title>
        <authorList>
            <person name="Poehlein A."/>
            <person name="Wuebbeler J.H."/>
            <person name="Steinbuechel A."/>
            <person name="Daniel R."/>
        </authorList>
    </citation>
    <scope>NUCLEOTIDE SEQUENCE [LARGE SCALE GENOMIC DNA]</scope>
    <source>
        <strain evidence="5 6">G39</strain>
    </source>
</reference>
<dbReference type="AlphaFoldDB" id="A0A1V2EUL9"/>
<dbReference type="SUPFAM" id="SSF51206">
    <property type="entry name" value="cAMP-binding domain-like"/>
    <property type="match status" value="1"/>
</dbReference>
<evidence type="ECO:0000313" key="6">
    <source>
        <dbReference type="Proteomes" id="UP000188729"/>
    </source>
</evidence>
<accession>A0A1V2EUL9</accession>
<dbReference type="EMBL" id="MPSB01000007">
    <property type="protein sequence ID" value="ONF95869.1"/>
    <property type="molecule type" value="Genomic_DNA"/>
</dbReference>
<dbReference type="GO" id="GO:0005829">
    <property type="term" value="C:cytosol"/>
    <property type="evidence" value="ECO:0007669"/>
    <property type="project" value="TreeGrafter"/>
</dbReference>
<dbReference type="InterPro" id="IPR000595">
    <property type="entry name" value="cNMP-bd_dom"/>
</dbReference>
<dbReference type="STRING" id="1915074.SPHI_17950"/>
<dbReference type="PANTHER" id="PTHR24567">
    <property type="entry name" value="CRP FAMILY TRANSCRIPTIONAL REGULATORY PROTEIN"/>
    <property type="match status" value="1"/>
</dbReference>
<organism evidence="5 6">
    <name type="scientific">Sphingomonas jeddahensis</name>
    <dbReference type="NCBI Taxonomy" id="1915074"/>
    <lineage>
        <taxon>Bacteria</taxon>
        <taxon>Pseudomonadati</taxon>
        <taxon>Pseudomonadota</taxon>
        <taxon>Alphaproteobacteria</taxon>
        <taxon>Sphingomonadales</taxon>
        <taxon>Sphingomonadaceae</taxon>
        <taxon>Sphingomonas</taxon>
    </lineage>
</organism>
<dbReference type="Gene3D" id="2.60.120.10">
    <property type="entry name" value="Jelly Rolls"/>
    <property type="match status" value="1"/>
</dbReference>
<dbReference type="InterPro" id="IPR012318">
    <property type="entry name" value="HTH_CRP"/>
</dbReference>
<sequence>MTKADALPLSSPLRTRLRALAPLSGAEMQALAAAERDQRRWPARREMIAEGAPITQARAIVSGWACRQRILPDGRRQILDFLLPGDLIGVSPLSNPLAPATILAVTEVVTCALPAAAAGMPGLSHAYTVSAALTELYTLAQVTRLGRLSAQERLADWLLETRDRLALAGQTVGDNLPVPLTQELLADALGLTSVHVNRTLQSMRRDGLLAGRSGMFLLADRQRLEILAGYRSARVTADTEP</sequence>
<feature type="domain" description="HTH crp-type" evidence="4">
    <location>
        <begin position="148"/>
        <end position="222"/>
    </location>
</feature>
<dbReference type="CDD" id="cd00038">
    <property type="entry name" value="CAP_ED"/>
    <property type="match status" value="1"/>
</dbReference>
<dbReference type="SUPFAM" id="SSF46785">
    <property type="entry name" value="Winged helix' DNA-binding domain"/>
    <property type="match status" value="1"/>
</dbReference>
<evidence type="ECO:0000313" key="5">
    <source>
        <dbReference type="EMBL" id="ONF95869.1"/>
    </source>
</evidence>
<dbReference type="Pfam" id="PF00027">
    <property type="entry name" value="cNMP_binding"/>
    <property type="match status" value="1"/>
</dbReference>
<comment type="caution">
    <text evidence="5">The sequence shown here is derived from an EMBL/GenBank/DDBJ whole genome shotgun (WGS) entry which is preliminary data.</text>
</comment>
<dbReference type="Proteomes" id="UP000188729">
    <property type="component" value="Unassembled WGS sequence"/>
</dbReference>
<dbReference type="InterPro" id="IPR036390">
    <property type="entry name" value="WH_DNA-bd_sf"/>
</dbReference>
<dbReference type="Pfam" id="PF13545">
    <property type="entry name" value="HTH_Crp_2"/>
    <property type="match status" value="1"/>
</dbReference>
<dbReference type="InterPro" id="IPR050397">
    <property type="entry name" value="Env_Response_Regulators"/>
</dbReference>
<dbReference type="InterPro" id="IPR014710">
    <property type="entry name" value="RmlC-like_jellyroll"/>
</dbReference>
<name>A0A1V2EUL9_9SPHN</name>
<keyword evidence="2" id="KW-0238">DNA-binding</keyword>
<evidence type="ECO:0000259" key="4">
    <source>
        <dbReference type="PROSITE" id="PS51063"/>
    </source>
</evidence>
<proteinExistence type="predicted"/>
<dbReference type="InterPro" id="IPR018490">
    <property type="entry name" value="cNMP-bd_dom_sf"/>
</dbReference>
<keyword evidence="3" id="KW-0804">Transcription</keyword>